<name>E3GYH3_METFV</name>
<dbReference type="STRING" id="523846.Mfer_0555"/>
<keyword evidence="3" id="KW-0067">ATP-binding</keyword>
<dbReference type="InterPro" id="IPR017871">
    <property type="entry name" value="ABC_transporter-like_CS"/>
</dbReference>
<evidence type="ECO:0000256" key="2">
    <source>
        <dbReference type="ARBA" id="ARBA00022741"/>
    </source>
</evidence>
<evidence type="ECO:0000313" key="5">
    <source>
        <dbReference type="EMBL" id="ADP77355.1"/>
    </source>
</evidence>
<feature type="domain" description="ABC transporter" evidence="4">
    <location>
        <begin position="2"/>
        <end position="250"/>
    </location>
</feature>
<dbReference type="FunFam" id="3.40.50.300:FF:000134">
    <property type="entry name" value="Iron-enterobactin ABC transporter ATP-binding protein"/>
    <property type="match status" value="1"/>
</dbReference>
<dbReference type="InterPro" id="IPR050153">
    <property type="entry name" value="Metal_Ion_Import_ABC"/>
</dbReference>
<organism evidence="5 6">
    <name type="scientific">Methanothermus fervidus (strain ATCC 43054 / DSM 2088 / JCM 10308 / V24 S)</name>
    <dbReference type="NCBI Taxonomy" id="523846"/>
    <lineage>
        <taxon>Archaea</taxon>
        <taxon>Methanobacteriati</taxon>
        <taxon>Methanobacteriota</taxon>
        <taxon>Methanomada group</taxon>
        <taxon>Methanobacteria</taxon>
        <taxon>Methanobacteriales</taxon>
        <taxon>Methanothermaceae</taxon>
        <taxon>Methanothermus</taxon>
    </lineage>
</organism>
<dbReference type="EMBL" id="CP002278">
    <property type="protein sequence ID" value="ADP77355.1"/>
    <property type="molecule type" value="Genomic_DNA"/>
</dbReference>
<reference evidence="5 6" key="1">
    <citation type="journal article" date="2010" name="Stand. Genomic Sci.">
        <title>Complete genome sequence of Methanothermus fervidus type strain (V24S).</title>
        <authorList>
            <person name="Anderson I."/>
            <person name="Djao O.D."/>
            <person name="Misra M."/>
            <person name="Chertkov O."/>
            <person name="Nolan M."/>
            <person name="Lucas S."/>
            <person name="Lapidus A."/>
            <person name="Del Rio T.G."/>
            <person name="Tice H."/>
            <person name="Cheng J.F."/>
            <person name="Tapia R."/>
            <person name="Han C."/>
            <person name="Goodwin L."/>
            <person name="Pitluck S."/>
            <person name="Liolios K."/>
            <person name="Ivanova N."/>
            <person name="Mavromatis K."/>
            <person name="Mikhailova N."/>
            <person name="Pati A."/>
            <person name="Brambilla E."/>
            <person name="Chen A."/>
            <person name="Palaniappan K."/>
            <person name="Land M."/>
            <person name="Hauser L."/>
            <person name="Chang Y.J."/>
            <person name="Jeffries C.D."/>
            <person name="Sikorski J."/>
            <person name="Spring S."/>
            <person name="Rohde M."/>
            <person name="Eichinger K."/>
            <person name="Huber H."/>
            <person name="Wirth R."/>
            <person name="Goker M."/>
            <person name="Detter J.C."/>
            <person name="Woyke T."/>
            <person name="Bristow J."/>
            <person name="Eisen J.A."/>
            <person name="Markowitz V."/>
            <person name="Hugenholtz P."/>
            <person name="Klenk H.P."/>
            <person name="Kyrpides N.C."/>
        </authorList>
    </citation>
    <scope>NUCLEOTIDE SEQUENCE [LARGE SCALE GENOMIC DNA]</scope>
    <source>
        <strain evidence="6">ATCC 43054 / DSM 2088 / JCM 10308 / V24 S</strain>
    </source>
</reference>
<dbReference type="KEGG" id="mfv:Mfer_0555"/>
<dbReference type="InterPro" id="IPR027417">
    <property type="entry name" value="P-loop_NTPase"/>
</dbReference>
<dbReference type="InterPro" id="IPR003593">
    <property type="entry name" value="AAA+_ATPase"/>
</dbReference>
<dbReference type="SUPFAM" id="SSF52540">
    <property type="entry name" value="P-loop containing nucleoside triphosphate hydrolases"/>
    <property type="match status" value="1"/>
</dbReference>
<dbReference type="GO" id="GO:0016887">
    <property type="term" value="F:ATP hydrolysis activity"/>
    <property type="evidence" value="ECO:0007669"/>
    <property type="project" value="InterPro"/>
</dbReference>
<dbReference type="PANTHER" id="PTHR42734">
    <property type="entry name" value="METAL TRANSPORT SYSTEM ATP-BINDING PROTEIN TM_0124-RELATED"/>
    <property type="match status" value="1"/>
</dbReference>
<keyword evidence="6" id="KW-1185">Reference proteome</keyword>
<dbReference type="AlphaFoldDB" id="E3GYH3"/>
<dbReference type="CDD" id="cd03235">
    <property type="entry name" value="ABC_Metallic_Cations"/>
    <property type="match status" value="1"/>
</dbReference>
<sequence length="263" mass="29262">MISLNKVAVSYRDEIALRDVTLKIKQGELVGIAGPNGAGKTTLLTAINGLATLVHGEVKVLGYKMSAGKKGRDFRLDWKIAQLRKKIGYVPQGLNIDPRVPISVKEAVMIGRYGHIGLGRRPKKEDWDIVNEVMKLIGIMNLANKPVGHLSGGEKQKVSIARALAQKPSILLLDEPTSFLDWRSRIEILRLIKEVHEKYNLTTLFVTHDPIDTFNICNRVVLLNKGEIVATGHPNKVFSPKNLRNVYGVNLEEITNATRHLNI</sequence>
<proteinExistence type="predicted"/>
<dbReference type="HOGENOM" id="CLU_000604_1_11_2"/>
<dbReference type="InterPro" id="IPR003439">
    <property type="entry name" value="ABC_transporter-like_ATP-bd"/>
</dbReference>
<accession>E3GYH3</accession>
<evidence type="ECO:0000313" key="6">
    <source>
        <dbReference type="Proteomes" id="UP000002315"/>
    </source>
</evidence>
<dbReference type="SMART" id="SM00382">
    <property type="entry name" value="AAA"/>
    <property type="match status" value="1"/>
</dbReference>
<dbReference type="PROSITE" id="PS50893">
    <property type="entry name" value="ABC_TRANSPORTER_2"/>
    <property type="match status" value="1"/>
</dbReference>
<dbReference type="Gene3D" id="3.40.50.300">
    <property type="entry name" value="P-loop containing nucleotide triphosphate hydrolases"/>
    <property type="match status" value="1"/>
</dbReference>
<dbReference type="Pfam" id="PF00005">
    <property type="entry name" value="ABC_tran"/>
    <property type="match status" value="1"/>
</dbReference>
<evidence type="ECO:0000256" key="3">
    <source>
        <dbReference type="ARBA" id="ARBA00022840"/>
    </source>
</evidence>
<gene>
    <name evidence="5" type="ordered locus">Mfer_0555</name>
</gene>
<protein>
    <submittedName>
        <fullName evidence="5">ABC transporter related protein</fullName>
    </submittedName>
</protein>
<dbReference type="PROSITE" id="PS00211">
    <property type="entry name" value="ABC_TRANSPORTER_1"/>
    <property type="match status" value="1"/>
</dbReference>
<dbReference type="GO" id="GO:0005524">
    <property type="term" value="F:ATP binding"/>
    <property type="evidence" value="ECO:0007669"/>
    <property type="project" value="UniProtKB-KW"/>
</dbReference>
<keyword evidence="1" id="KW-0813">Transport</keyword>
<keyword evidence="2" id="KW-0547">Nucleotide-binding</keyword>
<dbReference type="Proteomes" id="UP000002315">
    <property type="component" value="Chromosome"/>
</dbReference>
<evidence type="ECO:0000256" key="1">
    <source>
        <dbReference type="ARBA" id="ARBA00022448"/>
    </source>
</evidence>
<evidence type="ECO:0000259" key="4">
    <source>
        <dbReference type="PROSITE" id="PS50893"/>
    </source>
</evidence>